<evidence type="ECO:0000256" key="1">
    <source>
        <dbReference type="SAM" id="MobiDB-lite"/>
    </source>
</evidence>
<proteinExistence type="predicted"/>
<organism evidence="2 3">
    <name type="scientific">Cylindrotheca closterium</name>
    <dbReference type="NCBI Taxonomy" id="2856"/>
    <lineage>
        <taxon>Eukaryota</taxon>
        <taxon>Sar</taxon>
        <taxon>Stramenopiles</taxon>
        <taxon>Ochrophyta</taxon>
        <taxon>Bacillariophyta</taxon>
        <taxon>Bacillariophyceae</taxon>
        <taxon>Bacillariophycidae</taxon>
        <taxon>Bacillariales</taxon>
        <taxon>Bacillariaceae</taxon>
        <taxon>Cylindrotheca</taxon>
    </lineage>
</organism>
<evidence type="ECO:0000313" key="3">
    <source>
        <dbReference type="Proteomes" id="UP001295423"/>
    </source>
</evidence>
<keyword evidence="3" id="KW-1185">Reference proteome</keyword>
<dbReference type="EMBL" id="CAKOGP040001892">
    <property type="protein sequence ID" value="CAJ1955549.1"/>
    <property type="molecule type" value="Genomic_DNA"/>
</dbReference>
<dbReference type="AlphaFoldDB" id="A0AAD2PVI7"/>
<name>A0AAD2PVI7_9STRA</name>
<protein>
    <submittedName>
        <fullName evidence="2">Uncharacterized protein</fullName>
    </submittedName>
</protein>
<reference evidence="2" key="1">
    <citation type="submission" date="2023-08" db="EMBL/GenBank/DDBJ databases">
        <authorList>
            <person name="Audoor S."/>
            <person name="Bilcke G."/>
        </authorList>
    </citation>
    <scope>NUCLEOTIDE SEQUENCE</scope>
</reference>
<dbReference type="Proteomes" id="UP001295423">
    <property type="component" value="Unassembled WGS sequence"/>
</dbReference>
<accession>A0AAD2PVI7</accession>
<sequence>MSYHAAFHHVDNKTEEKGKQHCMRCHKSFDPAKPSENSSTACVMLSPCPFMGHHTTNAKEVDYNKFDICDPNKCGTVLHSFTFHLRLIQAEKECHVIQQGLDRQDSKDRKRLEDQLEFLQKIKMRQAKLPKDKRWNAKRVKAINQQYDQVVELMIEREAEKLQLETWTRQVLNPTYQKKEKELFAKAPQAEPKARKTWARIEQLAATTRQDDDDDSSQRRTTTPVRPMMKNKSTTSATTTTHLKTIRE</sequence>
<feature type="region of interest" description="Disordered" evidence="1">
    <location>
        <begin position="203"/>
        <end position="248"/>
    </location>
</feature>
<evidence type="ECO:0000313" key="2">
    <source>
        <dbReference type="EMBL" id="CAJ1955549.1"/>
    </source>
</evidence>
<gene>
    <name evidence="2" type="ORF">CYCCA115_LOCUS15803</name>
</gene>
<comment type="caution">
    <text evidence="2">The sequence shown here is derived from an EMBL/GenBank/DDBJ whole genome shotgun (WGS) entry which is preliminary data.</text>
</comment>